<evidence type="ECO:0000313" key="8">
    <source>
        <dbReference type="EMBL" id="KPD02682.1"/>
    </source>
</evidence>
<feature type="transmembrane region" description="Helical" evidence="6">
    <location>
        <begin position="154"/>
        <end position="174"/>
    </location>
</feature>
<accession>A0A0N0IA27</accession>
<comment type="caution">
    <text evidence="6">Lacks conserved residue(s) required for the propagation of feature annotation.</text>
</comment>
<dbReference type="AlphaFoldDB" id="A0A0N0IA27"/>
<dbReference type="GO" id="GO:0005886">
    <property type="term" value="C:plasma membrane"/>
    <property type="evidence" value="ECO:0007669"/>
    <property type="project" value="UniProtKB-SubCell"/>
</dbReference>
<keyword evidence="3 6" id="KW-0812">Transmembrane</keyword>
<evidence type="ECO:0000256" key="5">
    <source>
        <dbReference type="ARBA" id="ARBA00023136"/>
    </source>
</evidence>
<keyword evidence="5 6" id="KW-0472">Membrane</keyword>
<evidence type="ECO:0000259" key="7">
    <source>
        <dbReference type="Pfam" id="PF05425"/>
    </source>
</evidence>
<feature type="transmembrane region" description="Helical" evidence="6">
    <location>
        <begin position="205"/>
        <end position="228"/>
    </location>
</feature>
<protein>
    <recommendedName>
        <fullName evidence="6">Copper resistance protein D</fullName>
    </recommendedName>
</protein>
<evidence type="ECO:0000256" key="6">
    <source>
        <dbReference type="RuleBase" id="RU369037"/>
    </source>
</evidence>
<comment type="subcellular location">
    <subcellularLocation>
        <location evidence="6">Cell inner membrane</location>
        <topology evidence="6">Multi-pass membrane protein</topology>
    </subcellularLocation>
    <subcellularLocation>
        <location evidence="1">Cell membrane</location>
        <topology evidence="1">Multi-pass membrane protein</topology>
    </subcellularLocation>
</comment>
<keyword evidence="6" id="KW-0186">Copper</keyword>
<feature type="transmembrane region" description="Helical" evidence="6">
    <location>
        <begin position="274"/>
        <end position="299"/>
    </location>
</feature>
<evidence type="ECO:0000256" key="4">
    <source>
        <dbReference type="ARBA" id="ARBA00022989"/>
    </source>
</evidence>
<proteinExistence type="inferred from homology"/>
<dbReference type="OrthoDB" id="7032707at2"/>
<dbReference type="Pfam" id="PF05425">
    <property type="entry name" value="CopD"/>
    <property type="match status" value="1"/>
</dbReference>
<evidence type="ECO:0000256" key="3">
    <source>
        <dbReference type="ARBA" id="ARBA00022692"/>
    </source>
</evidence>
<comment type="similarity">
    <text evidence="6">Belongs to the CopD family.</text>
</comment>
<dbReference type="Proteomes" id="UP000053226">
    <property type="component" value="Unassembled WGS sequence"/>
</dbReference>
<sequence>MSLDQLYVLTRFIHFMAVMLMFGMSIFTATLAVDRFALLLSSQLKKGLIFSTLITALTTFAWMFIQAGLMGDGWEDAFDFSTWISVLGTTFGQSWRWELILSVAAMAALTLKSPRWRNRGLLIISIGLLAVHATIGHAAMYSGMRGILHQINQFIHLVSSAYWFGGLWPFLICIQFMRDKQQLTGDLDPAILPSIIRTMTRFSQIGHIAVILVLITGTINSLLLLPGWPINFTFSDYQSLLGLKIGLVLVMLILAVVNRYVLVPKLKLAGRLQYLIINSWIELILGTMAILAVAIFATYQPA</sequence>
<evidence type="ECO:0000313" key="9">
    <source>
        <dbReference type="Proteomes" id="UP000053226"/>
    </source>
</evidence>
<evidence type="ECO:0000256" key="1">
    <source>
        <dbReference type="ARBA" id="ARBA00004651"/>
    </source>
</evidence>
<keyword evidence="2 6" id="KW-1003">Cell membrane</keyword>
<dbReference type="InterPro" id="IPR047689">
    <property type="entry name" value="CopD"/>
</dbReference>
<keyword evidence="9" id="KW-1185">Reference proteome</keyword>
<reference evidence="8 9" key="1">
    <citation type="submission" date="2015-07" db="EMBL/GenBank/DDBJ databases">
        <title>ATOL: Assembling a taxonomically balanced genome-scale reconstruction of the evolutionary history of the Enterobacteriaceae.</title>
        <authorList>
            <person name="Plunkett G.III."/>
            <person name="Neeno-Eckwall E.C."/>
            <person name="Glasner J.D."/>
            <person name="Perna N.T."/>
        </authorList>
    </citation>
    <scope>NUCLEOTIDE SEQUENCE [LARGE SCALE GENOMIC DNA]</scope>
    <source>
        <strain evidence="8 9">ATCC 35017</strain>
    </source>
</reference>
<keyword evidence="4 6" id="KW-1133">Transmembrane helix</keyword>
<dbReference type="GO" id="GO:0046688">
    <property type="term" value="P:response to copper ion"/>
    <property type="evidence" value="ECO:0007669"/>
    <property type="project" value="UniProtKB-UniRule"/>
</dbReference>
<dbReference type="PANTHER" id="PTHR34820">
    <property type="entry name" value="INNER MEMBRANE PROTEIN YEBZ"/>
    <property type="match status" value="1"/>
</dbReference>
<feature type="transmembrane region" description="Helical" evidence="6">
    <location>
        <begin position="121"/>
        <end position="142"/>
    </location>
</feature>
<comment type="function">
    <text evidence="6">Involved in copper resistance.</text>
</comment>
<feature type="transmembrane region" description="Helical" evidence="6">
    <location>
        <begin position="240"/>
        <end position="262"/>
    </location>
</feature>
<dbReference type="RefSeq" id="WP_053908236.1">
    <property type="nucleotide sequence ID" value="NZ_CAWMUS010000018.1"/>
</dbReference>
<dbReference type="InterPro" id="IPR008457">
    <property type="entry name" value="Cu-R_CopD_dom"/>
</dbReference>
<feature type="transmembrane region" description="Helical" evidence="6">
    <location>
        <begin position="48"/>
        <end position="71"/>
    </location>
</feature>
<keyword evidence="6" id="KW-0997">Cell inner membrane</keyword>
<evidence type="ECO:0000256" key="2">
    <source>
        <dbReference type="ARBA" id="ARBA00022475"/>
    </source>
</evidence>
<comment type="caution">
    <text evidence="8">The sequence shown here is derived from an EMBL/GenBank/DDBJ whole genome shotgun (WGS) entry which is preliminary data.</text>
</comment>
<name>A0A0N0IA27_9GAMM</name>
<feature type="domain" description="Copper resistance protein D" evidence="7">
    <location>
        <begin position="197"/>
        <end position="295"/>
    </location>
</feature>
<dbReference type="PANTHER" id="PTHR34820:SF4">
    <property type="entry name" value="INNER MEMBRANE PROTEIN YEBZ"/>
    <property type="match status" value="1"/>
</dbReference>
<organism evidence="8 9">
    <name type="scientific">Moellerella wisconsensis ATCC 35017</name>
    <dbReference type="NCBI Taxonomy" id="1354267"/>
    <lineage>
        <taxon>Bacteria</taxon>
        <taxon>Pseudomonadati</taxon>
        <taxon>Pseudomonadota</taxon>
        <taxon>Gammaproteobacteria</taxon>
        <taxon>Enterobacterales</taxon>
        <taxon>Morganellaceae</taxon>
        <taxon>Moellerella</taxon>
    </lineage>
</organism>
<dbReference type="EMBL" id="LGAA01000018">
    <property type="protein sequence ID" value="KPD02682.1"/>
    <property type="molecule type" value="Genomic_DNA"/>
</dbReference>
<dbReference type="NCBIfam" id="NF033808">
    <property type="entry name" value="copper_CopD"/>
    <property type="match status" value="1"/>
</dbReference>
<feature type="transmembrane region" description="Helical" evidence="6">
    <location>
        <begin position="12"/>
        <end position="36"/>
    </location>
</feature>
<dbReference type="InterPro" id="IPR032694">
    <property type="entry name" value="CopC/D"/>
</dbReference>
<dbReference type="GO" id="GO:0006825">
    <property type="term" value="P:copper ion transport"/>
    <property type="evidence" value="ECO:0007669"/>
    <property type="project" value="InterPro"/>
</dbReference>
<gene>
    <name evidence="8" type="ORF">M992_1837</name>
</gene>